<dbReference type="GO" id="GO:0005524">
    <property type="term" value="F:ATP binding"/>
    <property type="evidence" value="ECO:0007669"/>
    <property type="project" value="UniProtKB-UniRule"/>
</dbReference>
<sequence>MLAPVEWLCELVGLLQTPSGEEVAADLVRVGLEEESIVGGEITGPLVVGKVLDVTDEPQKNGKTIHFCHVDVGDHGQRAAAGGDPSVTQEIVCGAHNFSAGDHVVCILPGGVLPGDFAISARKTYGHMSNGMICSSLELGLGQDHDGIIVLEEMFADRPEVLASLKPGDDAIPLLGLDAETVEVNVTPDRGYCFSMRGIAREYALSRGLDSFRDPAAVETPAANDTGYPVRLVDDAPIHGRQGCDRYVARIVRGVDPAAPTPAWMADRLTRSGMRPISLTVDVTNYLMLLTGQPLHAFDLDTLSGSIEVRRAHAGETLRTLDDVERTLDTEDLLITDGGETPLAIAGVMGGETSEVSGSTSAILVEAAHFDPVTVARSSRRHKFSTEASRRFERGVDPRLAPAVAQLAVDLLVELGGGIADAGVTDVDETTPVAPIAFHTREAWRLVEPGSSVPGTPVPAGLDHEAVVAALRAIGCEVADAGEADADSFRPVEVAPPSWRPDLATGPDLVEEIARLRGYDRIPAVLPSAPSGRGLTARQRSTRLVGTALAGLGLTEVLSYPFVGEATFDRFGYQADDARRRAVRIANPLSDEAPLMRTSLLDSLLPMLRVNVGRGAGDVSLFECGLVFHPRAEGAAAPVPPVGERPSVEVLEEIDAAVPEQPRHLAAVLAGQSVPLGPWGEGRVVEAADAIGLAIELGRVLGVELRPEAARYAPWHPGRCAAIRAIGRDGTPGEVVGHAGELHPKVCAAVEVPARTCALELDLDAVLAVTGGAPVQGHHLSTYPVARTDVALVVDTDVPAGDVARALREGAGETLESLTLFDVYEGDQLPEGKKSLAYRLTFRAADRTLKTGQVSAMRDDAVASARRATGAEIRGPR</sequence>
<dbReference type="Pfam" id="PF03147">
    <property type="entry name" value="FDX-ACB"/>
    <property type="match status" value="1"/>
</dbReference>
<dbReference type="AlphaFoldDB" id="H5UPI4"/>
<dbReference type="SUPFAM" id="SSF56037">
    <property type="entry name" value="PheT/TilS domain"/>
    <property type="match status" value="1"/>
</dbReference>
<dbReference type="SMART" id="SM00874">
    <property type="entry name" value="B5"/>
    <property type="match status" value="1"/>
</dbReference>
<dbReference type="Pfam" id="PF03484">
    <property type="entry name" value="B5"/>
    <property type="match status" value="1"/>
</dbReference>
<protein>
    <recommendedName>
        <fullName evidence="15">Phenylalanine--tRNA ligase beta subunit</fullName>
        <ecNumber evidence="15">6.1.1.20</ecNumber>
    </recommendedName>
    <alternativeName>
        <fullName evidence="15">Phenylalanyl-tRNA synthetase beta subunit</fullName>
        <shortName evidence="15">PheRS</shortName>
    </alternativeName>
</protein>
<feature type="domain" description="TRNA-binding" evidence="17">
    <location>
        <begin position="40"/>
        <end position="162"/>
    </location>
</feature>
<evidence type="ECO:0000256" key="11">
    <source>
        <dbReference type="ARBA" id="ARBA00022884"/>
    </source>
</evidence>
<evidence type="ECO:0000256" key="1">
    <source>
        <dbReference type="ARBA" id="ARBA00004496"/>
    </source>
</evidence>
<dbReference type="CDD" id="cd02796">
    <property type="entry name" value="tRNA_bind_bactPheRS"/>
    <property type="match status" value="1"/>
</dbReference>
<dbReference type="PANTHER" id="PTHR10947:SF0">
    <property type="entry name" value="PHENYLALANINE--TRNA LIGASE BETA SUBUNIT"/>
    <property type="match status" value="1"/>
</dbReference>
<dbReference type="Proteomes" id="UP000004367">
    <property type="component" value="Unassembled WGS sequence"/>
</dbReference>
<dbReference type="PROSITE" id="PS51447">
    <property type="entry name" value="FDX_ACB"/>
    <property type="match status" value="1"/>
</dbReference>
<dbReference type="InterPro" id="IPR012340">
    <property type="entry name" value="NA-bd_OB-fold"/>
</dbReference>
<evidence type="ECO:0000256" key="8">
    <source>
        <dbReference type="ARBA" id="ARBA00022741"/>
    </source>
</evidence>
<feature type="binding site" evidence="15">
    <location>
        <position position="511"/>
    </location>
    <ligand>
        <name>Mg(2+)</name>
        <dbReference type="ChEBI" id="CHEBI:18420"/>
        <note>shared with alpha subunit</note>
    </ligand>
</feature>
<keyword evidence="10 15" id="KW-0460">Magnesium</keyword>
<dbReference type="STRING" id="1089455.MOPEL_022_00110"/>
<dbReference type="PROSITE" id="PS51483">
    <property type="entry name" value="B5"/>
    <property type="match status" value="1"/>
</dbReference>
<dbReference type="Pfam" id="PF03483">
    <property type="entry name" value="B3_4"/>
    <property type="match status" value="1"/>
</dbReference>
<evidence type="ECO:0000256" key="15">
    <source>
        <dbReference type="HAMAP-Rule" id="MF_00283"/>
    </source>
</evidence>
<dbReference type="SUPFAM" id="SSF54991">
    <property type="entry name" value="Anticodon-binding domain of PheRS"/>
    <property type="match status" value="1"/>
</dbReference>
<dbReference type="Gene3D" id="2.40.50.140">
    <property type="entry name" value="Nucleic acid-binding proteins"/>
    <property type="match status" value="1"/>
</dbReference>
<dbReference type="InterPro" id="IPR005146">
    <property type="entry name" value="B3/B4_tRNA-bd"/>
</dbReference>
<dbReference type="InterPro" id="IPR005147">
    <property type="entry name" value="tRNA_synthase_B5-dom"/>
</dbReference>
<dbReference type="SUPFAM" id="SSF46955">
    <property type="entry name" value="Putative DNA-binding domain"/>
    <property type="match status" value="1"/>
</dbReference>
<dbReference type="InterPro" id="IPR004532">
    <property type="entry name" value="Phe-tRNA-ligase_IIc_bsu_bact"/>
</dbReference>
<dbReference type="InterPro" id="IPR009061">
    <property type="entry name" value="DNA-bd_dom_put_sf"/>
</dbReference>
<dbReference type="eggNOG" id="COG0072">
    <property type="taxonomic scope" value="Bacteria"/>
</dbReference>
<accession>H5UPI4</accession>
<dbReference type="EMBL" id="BAFE01000021">
    <property type="protein sequence ID" value="GAB47642.1"/>
    <property type="molecule type" value="Genomic_DNA"/>
</dbReference>
<keyword evidence="8 15" id="KW-0547">Nucleotide-binding</keyword>
<keyword evidence="7 15" id="KW-0479">Metal-binding</keyword>
<dbReference type="InterPro" id="IPR036690">
    <property type="entry name" value="Fdx_antiC-bd_sf"/>
</dbReference>
<dbReference type="HAMAP" id="MF_00283">
    <property type="entry name" value="Phe_tRNA_synth_beta1"/>
    <property type="match status" value="1"/>
</dbReference>
<evidence type="ECO:0000256" key="3">
    <source>
        <dbReference type="ARBA" id="ARBA00011209"/>
    </source>
</evidence>
<reference evidence="20 21" key="1">
    <citation type="submission" date="2012-02" db="EMBL/GenBank/DDBJ databases">
        <title>Whole genome shotgun sequence of Mobilicoccus pelagius NBRC 104925.</title>
        <authorList>
            <person name="Yoshida Y."/>
            <person name="Hosoyama A."/>
            <person name="Tsuchikane K."/>
            <person name="Katsumata H."/>
            <person name="Yamazaki S."/>
            <person name="Fujita N."/>
        </authorList>
    </citation>
    <scope>NUCLEOTIDE SEQUENCE [LARGE SCALE GENOMIC DNA]</scope>
    <source>
        <strain evidence="20 21">NBRC 104925</strain>
    </source>
</reference>
<dbReference type="FunFam" id="3.30.930.10:FF:000130">
    <property type="entry name" value="Phenylalanine--tRNA ligase beta subunit"/>
    <property type="match status" value="1"/>
</dbReference>
<dbReference type="CDD" id="cd00769">
    <property type="entry name" value="PheRS_beta_core"/>
    <property type="match status" value="1"/>
</dbReference>
<dbReference type="RefSeq" id="WP_009481540.1">
    <property type="nucleotide sequence ID" value="NZ_BAFE01000021.1"/>
</dbReference>
<keyword evidence="4 15" id="KW-0963">Cytoplasm</keyword>
<evidence type="ECO:0000256" key="14">
    <source>
        <dbReference type="ARBA" id="ARBA00049255"/>
    </source>
</evidence>
<keyword evidence="13 15" id="KW-0030">Aminoacyl-tRNA synthetase</keyword>
<feature type="domain" description="B5" evidence="19">
    <location>
        <begin position="431"/>
        <end position="524"/>
    </location>
</feature>
<dbReference type="InterPro" id="IPR045060">
    <property type="entry name" value="Phe-tRNA-ligase_IIc_bsu"/>
</dbReference>
<dbReference type="SMART" id="SM00896">
    <property type="entry name" value="FDX-ACB"/>
    <property type="match status" value="1"/>
</dbReference>
<dbReference type="NCBIfam" id="TIGR00472">
    <property type="entry name" value="pheT_bact"/>
    <property type="match status" value="1"/>
</dbReference>
<dbReference type="FunFam" id="3.50.40.10:FF:000001">
    <property type="entry name" value="Phenylalanine--tRNA ligase beta subunit"/>
    <property type="match status" value="1"/>
</dbReference>
<dbReference type="Pfam" id="PF01588">
    <property type="entry name" value="tRNA_bind"/>
    <property type="match status" value="1"/>
</dbReference>
<evidence type="ECO:0000259" key="17">
    <source>
        <dbReference type="PROSITE" id="PS50886"/>
    </source>
</evidence>
<keyword evidence="12 15" id="KW-0648">Protein biosynthesis</keyword>
<dbReference type="InterPro" id="IPR020825">
    <property type="entry name" value="Phe-tRNA_synthase-like_B3/B4"/>
</dbReference>
<evidence type="ECO:0000313" key="20">
    <source>
        <dbReference type="EMBL" id="GAB47642.1"/>
    </source>
</evidence>
<evidence type="ECO:0000256" key="10">
    <source>
        <dbReference type="ARBA" id="ARBA00022842"/>
    </source>
</evidence>
<feature type="binding site" evidence="15">
    <location>
        <position position="502"/>
    </location>
    <ligand>
        <name>Mg(2+)</name>
        <dbReference type="ChEBI" id="CHEBI:18420"/>
        <note>shared with alpha subunit</note>
    </ligand>
</feature>
<dbReference type="GO" id="GO:0000049">
    <property type="term" value="F:tRNA binding"/>
    <property type="evidence" value="ECO:0007669"/>
    <property type="project" value="UniProtKB-UniRule"/>
</dbReference>
<dbReference type="PANTHER" id="PTHR10947">
    <property type="entry name" value="PHENYLALANYL-TRNA SYNTHETASE BETA CHAIN AND LEUCINE-RICH REPEAT-CONTAINING PROTEIN 47"/>
    <property type="match status" value="1"/>
</dbReference>
<dbReference type="InterPro" id="IPR045864">
    <property type="entry name" value="aa-tRNA-synth_II/BPL/LPL"/>
</dbReference>
<dbReference type="InterPro" id="IPR033714">
    <property type="entry name" value="tRNA_bind_bactPheRS"/>
</dbReference>
<comment type="catalytic activity">
    <reaction evidence="14 15">
        <text>tRNA(Phe) + L-phenylalanine + ATP = L-phenylalanyl-tRNA(Phe) + AMP + diphosphate + H(+)</text>
        <dbReference type="Rhea" id="RHEA:19413"/>
        <dbReference type="Rhea" id="RHEA-COMP:9668"/>
        <dbReference type="Rhea" id="RHEA-COMP:9699"/>
        <dbReference type="ChEBI" id="CHEBI:15378"/>
        <dbReference type="ChEBI" id="CHEBI:30616"/>
        <dbReference type="ChEBI" id="CHEBI:33019"/>
        <dbReference type="ChEBI" id="CHEBI:58095"/>
        <dbReference type="ChEBI" id="CHEBI:78442"/>
        <dbReference type="ChEBI" id="CHEBI:78531"/>
        <dbReference type="ChEBI" id="CHEBI:456215"/>
        <dbReference type="EC" id="6.1.1.20"/>
    </reaction>
</comment>
<dbReference type="Gene3D" id="3.30.70.380">
    <property type="entry name" value="Ferrodoxin-fold anticodon-binding domain"/>
    <property type="match status" value="1"/>
</dbReference>
<comment type="similarity">
    <text evidence="2 15">Belongs to the phenylalanyl-tRNA synthetase beta subunit family. Type 1 subfamily.</text>
</comment>
<dbReference type="GO" id="GO:0006432">
    <property type="term" value="P:phenylalanyl-tRNA aminoacylation"/>
    <property type="evidence" value="ECO:0007669"/>
    <property type="project" value="UniProtKB-UniRule"/>
</dbReference>
<keyword evidence="6 15" id="KW-0436">Ligase</keyword>
<evidence type="ECO:0000256" key="6">
    <source>
        <dbReference type="ARBA" id="ARBA00022598"/>
    </source>
</evidence>
<dbReference type="FunFam" id="3.30.70.380:FF:000001">
    <property type="entry name" value="Phenylalanine--tRNA ligase beta subunit"/>
    <property type="match status" value="1"/>
</dbReference>
<keyword evidence="5 16" id="KW-0820">tRNA-binding</keyword>
<evidence type="ECO:0000256" key="12">
    <source>
        <dbReference type="ARBA" id="ARBA00022917"/>
    </source>
</evidence>
<evidence type="ECO:0000256" key="5">
    <source>
        <dbReference type="ARBA" id="ARBA00022555"/>
    </source>
</evidence>
<organism evidence="20 21">
    <name type="scientific">Mobilicoccus pelagius NBRC 104925</name>
    <dbReference type="NCBI Taxonomy" id="1089455"/>
    <lineage>
        <taxon>Bacteria</taxon>
        <taxon>Bacillati</taxon>
        <taxon>Actinomycetota</taxon>
        <taxon>Actinomycetes</taxon>
        <taxon>Micrococcales</taxon>
        <taxon>Dermatophilaceae</taxon>
        <taxon>Mobilicoccus</taxon>
    </lineage>
</organism>
<evidence type="ECO:0000256" key="9">
    <source>
        <dbReference type="ARBA" id="ARBA00022840"/>
    </source>
</evidence>
<dbReference type="InterPro" id="IPR005121">
    <property type="entry name" value="Fdx_antiC-bd"/>
</dbReference>
<dbReference type="Gene3D" id="3.30.56.10">
    <property type="match status" value="2"/>
</dbReference>
<comment type="caution">
    <text evidence="20">The sequence shown here is derived from an EMBL/GenBank/DDBJ whole genome shotgun (WGS) entry which is preliminary data.</text>
</comment>
<keyword evidence="9 15" id="KW-0067">ATP-binding</keyword>
<name>H5UPI4_9MICO</name>
<dbReference type="SUPFAM" id="SSF55681">
    <property type="entry name" value="Class II aaRS and biotin synthetases"/>
    <property type="match status" value="1"/>
</dbReference>
<dbReference type="Gene3D" id="3.50.40.10">
    <property type="entry name" value="Phenylalanyl-trna Synthetase, Chain B, domain 3"/>
    <property type="match status" value="1"/>
</dbReference>
<dbReference type="EC" id="6.1.1.20" evidence="15"/>
<dbReference type="SUPFAM" id="SSF50249">
    <property type="entry name" value="Nucleic acid-binding proteins"/>
    <property type="match status" value="1"/>
</dbReference>
<gene>
    <name evidence="15 20" type="primary">pheT</name>
    <name evidence="20" type="ORF">MOPEL_022_00110</name>
</gene>
<evidence type="ECO:0000256" key="13">
    <source>
        <dbReference type="ARBA" id="ARBA00023146"/>
    </source>
</evidence>
<dbReference type="InterPro" id="IPR002547">
    <property type="entry name" value="tRNA-bd_dom"/>
</dbReference>
<dbReference type="OrthoDB" id="9805455at2"/>
<dbReference type="PROSITE" id="PS50886">
    <property type="entry name" value="TRBD"/>
    <property type="match status" value="1"/>
</dbReference>
<keyword evidence="11 16" id="KW-0694">RNA-binding</keyword>
<evidence type="ECO:0000256" key="4">
    <source>
        <dbReference type="ARBA" id="ARBA00022490"/>
    </source>
</evidence>
<evidence type="ECO:0000256" key="2">
    <source>
        <dbReference type="ARBA" id="ARBA00008653"/>
    </source>
</evidence>
<evidence type="ECO:0000256" key="16">
    <source>
        <dbReference type="PROSITE-ProRule" id="PRU00209"/>
    </source>
</evidence>
<evidence type="ECO:0000313" key="21">
    <source>
        <dbReference type="Proteomes" id="UP000004367"/>
    </source>
</evidence>
<dbReference type="GO" id="GO:0009328">
    <property type="term" value="C:phenylalanine-tRNA ligase complex"/>
    <property type="evidence" value="ECO:0007669"/>
    <property type="project" value="TreeGrafter"/>
</dbReference>
<comment type="subunit">
    <text evidence="3 15">Tetramer of two alpha and two beta subunits.</text>
</comment>
<dbReference type="Pfam" id="PF17759">
    <property type="entry name" value="tRNA_synthFbeta"/>
    <property type="match status" value="1"/>
</dbReference>
<dbReference type="SMART" id="SM00873">
    <property type="entry name" value="B3_4"/>
    <property type="match status" value="1"/>
</dbReference>
<evidence type="ECO:0000259" key="19">
    <source>
        <dbReference type="PROSITE" id="PS51483"/>
    </source>
</evidence>
<dbReference type="InterPro" id="IPR041616">
    <property type="entry name" value="PheRS_beta_core"/>
</dbReference>
<evidence type="ECO:0000259" key="18">
    <source>
        <dbReference type="PROSITE" id="PS51447"/>
    </source>
</evidence>
<dbReference type="GO" id="GO:0004826">
    <property type="term" value="F:phenylalanine-tRNA ligase activity"/>
    <property type="evidence" value="ECO:0007669"/>
    <property type="project" value="UniProtKB-UniRule"/>
</dbReference>
<comment type="cofactor">
    <cofactor evidence="15">
        <name>Mg(2+)</name>
        <dbReference type="ChEBI" id="CHEBI:18420"/>
    </cofactor>
    <text evidence="15">Binds 2 magnesium ions per tetramer.</text>
</comment>
<dbReference type="Gene3D" id="3.30.930.10">
    <property type="entry name" value="Bira Bifunctional Protein, Domain 2"/>
    <property type="match status" value="1"/>
</dbReference>
<proteinExistence type="inferred from homology"/>
<feature type="binding site" evidence="15">
    <location>
        <position position="508"/>
    </location>
    <ligand>
        <name>Mg(2+)</name>
        <dbReference type="ChEBI" id="CHEBI:18420"/>
        <note>shared with alpha subunit</note>
    </ligand>
</feature>
<evidence type="ECO:0000256" key="7">
    <source>
        <dbReference type="ARBA" id="ARBA00022723"/>
    </source>
</evidence>
<feature type="binding site" evidence="15">
    <location>
        <position position="512"/>
    </location>
    <ligand>
        <name>Mg(2+)</name>
        <dbReference type="ChEBI" id="CHEBI:18420"/>
        <note>shared with alpha subunit</note>
    </ligand>
</feature>
<comment type="subcellular location">
    <subcellularLocation>
        <location evidence="1 15">Cytoplasm</location>
    </subcellularLocation>
</comment>
<dbReference type="GO" id="GO:0000287">
    <property type="term" value="F:magnesium ion binding"/>
    <property type="evidence" value="ECO:0007669"/>
    <property type="project" value="UniProtKB-UniRule"/>
</dbReference>
<feature type="domain" description="FDX-ACB" evidence="18">
    <location>
        <begin position="781"/>
        <end position="874"/>
    </location>
</feature>
<keyword evidence="21" id="KW-1185">Reference proteome</keyword>